<evidence type="ECO:0000256" key="13">
    <source>
        <dbReference type="SAM" id="Phobius"/>
    </source>
</evidence>
<evidence type="ECO:0000256" key="4">
    <source>
        <dbReference type="ARBA" id="ARBA00022692"/>
    </source>
</evidence>
<feature type="transmembrane region" description="Helical" evidence="13">
    <location>
        <begin position="7"/>
        <end position="26"/>
    </location>
</feature>
<evidence type="ECO:0000259" key="14">
    <source>
        <dbReference type="PROSITE" id="PS50011"/>
    </source>
</evidence>
<reference evidence="15 16" key="1">
    <citation type="journal article" date="2022" name="Nat. Genet.">
        <title>Improved pea reference genome and pan-genome highlight genomic features and evolutionary characteristics.</title>
        <authorList>
            <person name="Yang T."/>
            <person name="Liu R."/>
            <person name="Luo Y."/>
            <person name="Hu S."/>
            <person name="Wang D."/>
            <person name="Wang C."/>
            <person name="Pandey M.K."/>
            <person name="Ge S."/>
            <person name="Xu Q."/>
            <person name="Li N."/>
            <person name="Li G."/>
            <person name="Huang Y."/>
            <person name="Saxena R.K."/>
            <person name="Ji Y."/>
            <person name="Li M."/>
            <person name="Yan X."/>
            <person name="He Y."/>
            <person name="Liu Y."/>
            <person name="Wang X."/>
            <person name="Xiang C."/>
            <person name="Varshney R.K."/>
            <person name="Ding H."/>
            <person name="Gao S."/>
            <person name="Zong X."/>
        </authorList>
    </citation>
    <scope>NUCLEOTIDE SEQUENCE [LARGE SCALE GENOMIC DNA]</scope>
    <source>
        <strain evidence="15 16">cv. Zhongwan 6</strain>
    </source>
</reference>
<keyword evidence="6 12" id="KW-0547">Nucleotide-binding</keyword>
<dbReference type="PROSITE" id="PS00108">
    <property type="entry name" value="PROTEIN_KINASE_ST"/>
    <property type="match status" value="1"/>
</dbReference>
<feature type="transmembrane region" description="Helical" evidence="13">
    <location>
        <begin position="323"/>
        <end position="344"/>
    </location>
</feature>
<dbReference type="SUPFAM" id="SSF56112">
    <property type="entry name" value="Protein kinase-like (PK-like)"/>
    <property type="match status" value="1"/>
</dbReference>
<evidence type="ECO:0000256" key="1">
    <source>
        <dbReference type="ARBA" id="ARBA00004479"/>
    </source>
</evidence>
<dbReference type="FunFam" id="3.30.200.20:FF:000644">
    <property type="entry name" value="Suppressor of npr1-1 constitutive 4"/>
    <property type="match status" value="1"/>
</dbReference>
<dbReference type="PROSITE" id="PS50011">
    <property type="entry name" value="PROTEIN_KINASE_DOM"/>
    <property type="match status" value="1"/>
</dbReference>
<dbReference type="InterPro" id="IPR008271">
    <property type="entry name" value="Ser/Thr_kinase_AS"/>
</dbReference>
<keyword evidence="10 13" id="KW-0472">Membrane</keyword>
<dbReference type="InterPro" id="IPR045874">
    <property type="entry name" value="LRK10/LRL21-25-like"/>
</dbReference>
<dbReference type="InterPro" id="IPR011009">
    <property type="entry name" value="Kinase-like_dom_sf"/>
</dbReference>
<keyword evidence="11" id="KW-0325">Glycoprotein</keyword>
<evidence type="ECO:0000256" key="12">
    <source>
        <dbReference type="PROSITE-ProRule" id="PRU10141"/>
    </source>
</evidence>
<proteinExistence type="predicted"/>
<comment type="subcellular location">
    <subcellularLocation>
        <location evidence="1">Membrane</location>
        <topology evidence="1">Single-pass type I membrane protein</topology>
    </subcellularLocation>
</comment>
<evidence type="ECO:0000256" key="5">
    <source>
        <dbReference type="ARBA" id="ARBA00022729"/>
    </source>
</evidence>
<dbReference type="GO" id="GO:0004674">
    <property type="term" value="F:protein serine/threonine kinase activity"/>
    <property type="evidence" value="ECO:0007669"/>
    <property type="project" value="UniProtKB-KW"/>
</dbReference>
<evidence type="ECO:0000256" key="7">
    <source>
        <dbReference type="ARBA" id="ARBA00022777"/>
    </source>
</evidence>
<evidence type="ECO:0000313" key="16">
    <source>
        <dbReference type="Proteomes" id="UP001058974"/>
    </source>
</evidence>
<evidence type="ECO:0000256" key="9">
    <source>
        <dbReference type="ARBA" id="ARBA00022989"/>
    </source>
</evidence>
<evidence type="ECO:0000256" key="8">
    <source>
        <dbReference type="ARBA" id="ARBA00022840"/>
    </source>
</evidence>
<dbReference type="PANTHER" id="PTHR27009">
    <property type="entry name" value="RUST RESISTANCE KINASE LR10-RELATED"/>
    <property type="match status" value="1"/>
</dbReference>
<evidence type="ECO:0000256" key="6">
    <source>
        <dbReference type="ARBA" id="ARBA00022741"/>
    </source>
</evidence>
<dbReference type="Pfam" id="PF07714">
    <property type="entry name" value="PK_Tyr_Ser-Thr"/>
    <property type="match status" value="1"/>
</dbReference>
<dbReference type="Proteomes" id="UP001058974">
    <property type="component" value="Chromosome 3"/>
</dbReference>
<dbReference type="Pfam" id="PF14380">
    <property type="entry name" value="WAK_assoc"/>
    <property type="match status" value="2"/>
</dbReference>
<accession>A0A9D4XXJ5</accession>
<dbReference type="InterPro" id="IPR017441">
    <property type="entry name" value="Protein_kinase_ATP_BS"/>
</dbReference>
<keyword evidence="3" id="KW-0808">Transferase</keyword>
<keyword evidence="7" id="KW-0418">Kinase</keyword>
<keyword evidence="8 12" id="KW-0067">ATP-binding</keyword>
<dbReference type="Gene3D" id="1.10.510.10">
    <property type="entry name" value="Transferase(Phosphotransferase) domain 1"/>
    <property type="match status" value="1"/>
</dbReference>
<dbReference type="GO" id="GO:0016020">
    <property type="term" value="C:membrane"/>
    <property type="evidence" value="ECO:0007669"/>
    <property type="project" value="UniProtKB-SubCell"/>
</dbReference>
<evidence type="ECO:0000256" key="11">
    <source>
        <dbReference type="ARBA" id="ARBA00023180"/>
    </source>
</evidence>
<evidence type="ECO:0000313" key="15">
    <source>
        <dbReference type="EMBL" id="KAI5428178.1"/>
    </source>
</evidence>
<dbReference type="InterPro" id="IPR001245">
    <property type="entry name" value="Ser-Thr/Tyr_kinase_cat_dom"/>
</dbReference>
<name>A0A9D4XXJ5_PEA</name>
<dbReference type="AlphaFoldDB" id="A0A9D4XXJ5"/>
<keyword evidence="9 13" id="KW-1133">Transmembrane helix</keyword>
<keyword evidence="5" id="KW-0732">Signal</keyword>
<keyword evidence="2" id="KW-0723">Serine/threonine-protein kinase</keyword>
<dbReference type="InterPro" id="IPR000719">
    <property type="entry name" value="Prot_kinase_dom"/>
</dbReference>
<evidence type="ECO:0000256" key="2">
    <source>
        <dbReference type="ARBA" id="ARBA00022527"/>
    </source>
</evidence>
<protein>
    <recommendedName>
        <fullName evidence="14">Protein kinase domain-containing protein</fullName>
    </recommendedName>
</protein>
<keyword evidence="4 13" id="KW-0812">Transmembrane</keyword>
<dbReference type="Gramene" id="Psat03G0325700-T1">
    <property type="protein sequence ID" value="KAI5428178.1"/>
    <property type="gene ID" value="KIW84_033257"/>
</dbReference>
<gene>
    <name evidence="15" type="ORF">KIW84_033257</name>
</gene>
<dbReference type="EMBL" id="JAMSHJ010000003">
    <property type="protein sequence ID" value="KAI5428178.1"/>
    <property type="molecule type" value="Genomic_DNA"/>
</dbReference>
<evidence type="ECO:0000256" key="3">
    <source>
        <dbReference type="ARBA" id="ARBA00022679"/>
    </source>
</evidence>
<comment type="caution">
    <text evidence="15">The sequence shown here is derived from an EMBL/GenBank/DDBJ whole genome shotgun (WGS) entry which is preliminary data.</text>
</comment>
<sequence length="718" mass="80084">MKPLLHHFSSIIVFFFSFILLMIFIINIPTCLSEDDEYTKCNTAFICEDSMEDLRFPFWGGNRETYCGNVADCINTKLTCEGKVSKITINSVKYRILEWDNTTQKLTVARDDYWSGNVCAVNTNIESSTFNNTKFQLYSNDVANVTLLYGCNVGSGKLLNQFYDIDCGESKYVVYTVVYSASFSGFCTPTHAVVIPILRARAAQLGSGNGILSEALKDGFELKWIGNYTECQSCVASGGACGNDGDTEFRCFCNNGTYTTSCTSEKASSSSFGVEWNANNSLCQDCQSSGGHCGYDPISNVFTCYCKDGSFPHSCGSGSKHNWRLVAIGAGFGVTIFFIITIIMTKRGTCRQEKSIFRKRRKLVDNNVEIFMQNYNLHMPRRYSYAEVKRVTNSFRDKLGQGGYGVVYKASLNDGSQVAVKLINESKGNGEEFINEVASISRTSHMNIVSLLGFCYEGNKRALIYEFMPKGSLDKFIYKSELPNAICDFDWNTLFQIAIGIARGLEYLHQGCNSRILHLDIKPQNILLDENFCPKISDFGLAKICQKKDSTVSMLGARGTIGYMAPEIFSRAFGGVSYKSDVYSYGILILEMIGGRKNYDTGGSHSSEMYFPDWIYKDLEQGNTSKTLLDSLTISEEENDMVRKITLVSLWCIQTNPSDRPPMNKVIEMLQGPLSSVSYPPKPVLFSPEMPPLQVDCISSSNSYETNSITVSKYESND</sequence>
<feature type="binding site" evidence="12">
    <location>
        <position position="421"/>
    </location>
    <ligand>
        <name>ATP</name>
        <dbReference type="ChEBI" id="CHEBI:30616"/>
    </ligand>
</feature>
<organism evidence="15 16">
    <name type="scientific">Pisum sativum</name>
    <name type="common">Garden pea</name>
    <name type="synonym">Lathyrus oleraceus</name>
    <dbReference type="NCBI Taxonomy" id="3888"/>
    <lineage>
        <taxon>Eukaryota</taxon>
        <taxon>Viridiplantae</taxon>
        <taxon>Streptophyta</taxon>
        <taxon>Embryophyta</taxon>
        <taxon>Tracheophyta</taxon>
        <taxon>Spermatophyta</taxon>
        <taxon>Magnoliopsida</taxon>
        <taxon>eudicotyledons</taxon>
        <taxon>Gunneridae</taxon>
        <taxon>Pentapetalae</taxon>
        <taxon>rosids</taxon>
        <taxon>fabids</taxon>
        <taxon>Fabales</taxon>
        <taxon>Fabaceae</taxon>
        <taxon>Papilionoideae</taxon>
        <taxon>50 kb inversion clade</taxon>
        <taxon>NPAAA clade</taxon>
        <taxon>Hologalegina</taxon>
        <taxon>IRL clade</taxon>
        <taxon>Fabeae</taxon>
        <taxon>Lathyrus</taxon>
    </lineage>
</organism>
<feature type="domain" description="Protein kinase" evidence="14">
    <location>
        <begin position="393"/>
        <end position="685"/>
    </location>
</feature>
<dbReference type="Gramene" id="Psat3g097480.1">
    <property type="protein sequence ID" value="Psat3g097480.1.cds"/>
    <property type="gene ID" value="Psat3g097480"/>
</dbReference>
<keyword evidence="16" id="KW-1185">Reference proteome</keyword>
<dbReference type="GO" id="GO:0005524">
    <property type="term" value="F:ATP binding"/>
    <property type="evidence" value="ECO:0007669"/>
    <property type="project" value="UniProtKB-UniRule"/>
</dbReference>
<evidence type="ECO:0000256" key="10">
    <source>
        <dbReference type="ARBA" id="ARBA00023136"/>
    </source>
</evidence>
<dbReference type="OrthoDB" id="4062651at2759"/>
<dbReference type="InterPro" id="IPR032872">
    <property type="entry name" value="WAK_assoc_C"/>
</dbReference>
<dbReference type="FunFam" id="1.10.510.10:FF:000590">
    <property type="entry name" value="PR5-like receptor kinase"/>
    <property type="match status" value="1"/>
</dbReference>
<dbReference type="Gene3D" id="3.30.200.20">
    <property type="entry name" value="Phosphorylase Kinase, domain 1"/>
    <property type="match status" value="1"/>
</dbReference>
<dbReference type="PROSITE" id="PS00107">
    <property type="entry name" value="PROTEIN_KINASE_ATP"/>
    <property type="match status" value="1"/>
</dbReference>
<dbReference type="SMART" id="SM00220">
    <property type="entry name" value="S_TKc"/>
    <property type="match status" value="1"/>
</dbReference>